<sequence length="523" mass="59103">MILEDLKIPNLEIDILEANERIGGRIWTHHFSDRTHAYYDVGAMRFPDIKSMARTFKLFDTVSAPLRDYYLNGVNTPTLFNSRFHQPDVSDPYEISVSKGGNVPDDVVDSWSDILEAAFERYKKVLRVDWEAGYKLLMDEADHMSTRQFLANGGPKGELRKLDYFSIQWMETQNTATGLFDQAFSESVIDSLDFESKIDGKSVEWKCVEGGTTVVIEGMRDYLKKTNIEIKKRVVSIERDLSRLDEADMLLQISGEDKPREGYSTVFATAPLGCLARMNLNNLDLHPSTRDAIRCLKYDDSVKIAIQFTRPWWRQESKITKGGVANTDLSIRVCVYPSYNTEDPIDQPAVLLVSYTWSQDAIRVASLLNAGPEAEQELIDFVLRDIGRLHSQTITEEAIRETFAGIWHGHSWSNDPYSSGAFALFGPGQFSNLYPYLIRPAADCKFHIVGEAASSHHAWIAGSLDSAYYAVAKFLKRFGLDQQYLPKIKEKWGVLHDLDAGVHGSLHVVNLLGTLSEGEHVRV</sequence>
<dbReference type="AlphaFoldDB" id="A0AAV9HY33"/>
<reference evidence="2" key="1">
    <citation type="journal article" date="2023" name="Mol. Phylogenet. Evol.">
        <title>Genome-scale phylogeny and comparative genomics of the fungal order Sordariales.</title>
        <authorList>
            <person name="Hensen N."/>
            <person name="Bonometti L."/>
            <person name="Westerberg I."/>
            <person name="Brannstrom I.O."/>
            <person name="Guillou S."/>
            <person name="Cros-Aarteil S."/>
            <person name="Calhoun S."/>
            <person name="Haridas S."/>
            <person name="Kuo A."/>
            <person name="Mondo S."/>
            <person name="Pangilinan J."/>
            <person name="Riley R."/>
            <person name="LaButti K."/>
            <person name="Andreopoulos B."/>
            <person name="Lipzen A."/>
            <person name="Chen C."/>
            <person name="Yan M."/>
            <person name="Daum C."/>
            <person name="Ng V."/>
            <person name="Clum A."/>
            <person name="Steindorff A."/>
            <person name="Ohm R.A."/>
            <person name="Martin F."/>
            <person name="Silar P."/>
            <person name="Natvig D.O."/>
            <person name="Lalanne C."/>
            <person name="Gautier V."/>
            <person name="Ament-Velasquez S.L."/>
            <person name="Kruys A."/>
            <person name="Hutchinson M.I."/>
            <person name="Powell A.J."/>
            <person name="Barry K."/>
            <person name="Miller A.N."/>
            <person name="Grigoriev I.V."/>
            <person name="Debuchy R."/>
            <person name="Gladieux P."/>
            <person name="Hiltunen Thoren M."/>
            <person name="Johannesson H."/>
        </authorList>
    </citation>
    <scope>NUCLEOTIDE SEQUENCE</scope>
    <source>
        <strain evidence="2">PSN324</strain>
    </source>
</reference>
<keyword evidence="3" id="KW-1185">Reference proteome</keyword>
<dbReference type="InterPro" id="IPR036188">
    <property type="entry name" value="FAD/NAD-bd_sf"/>
</dbReference>
<dbReference type="SUPFAM" id="SSF51905">
    <property type="entry name" value="FAD/NAD(P)-binding domain"/>
    <property type="match status" value="1"/>
</dbReference>
<dbReference type="GO" id="GO:0001716">
    <property type="term" value="F:L-amino-acid oxidase activity"/>
    <property type="evidence" value="ECO:0007669"/>
    <property type="project" value="TreeGrafter"/>
</dbReference>
<protein>
    <submittedName>
        <fullName evidence="2">L-amino-acid oxidase</fullName>
    </submittedName>
</protein>
<evidence type="ECO:0000313" key="3">
    <source>
        <dbReference type="Proteomes" id="UP001321749"/>
    </source>
</evidence>
<dbReference type="InterPro" id="IPR050281">
    <property type="entry name" value="Flavin_monoamine_oxidase"/>
</dbReference>
<dbReference type="Proteomes" id="UP001321749">
    <property type="component" value="Unassembled WGS sequence"/>
</dbReference>
<dbReference type="Pfam" id="PF01593">
    <property type="entry name" value="Amino_oxidase"/>
    <property type="match status" value="1"/>
</dbReference>
<gene>
    <name evidence="2" type="ORF">QBC42DRAFT_260624</name>
</gene>
<dbReference type="GO" id="GO:0009063">
    <property type="term" value="P:amino acid catabolic process"/>
    <property type="evidence" value="ECO:0007669"/>
    <property type="project" value="TreeGrafter"/>
</dbReference>
<dbReference type="Gene3D" id="1.10.10.1620">
    <property type="match status" value="1"/>
</dbReference>
<dbReference type="Gene3D" id="3.90.660.10">
    <property type="match status" value="2"/>
</dbReference>
<organism evidence="2 3">
    <name type="scientific">Cladorrhinum samala</name>
    <dbReference type="NCBI Taxonomy" id="585594"/>
    <lineage>
        <taxon>Eukaryota</taxon>
        <taxon>Fungi</taxon>
        <taxon>Dikarya</taxon>
        <taxon>Ascomycota</taxon>
        <taxon>Pezizomycotina</taxon>
        <taxon>Sordariomycetes</taxon>
        <taxon>Sordariomycetidae</taxon>
        <taxon>Sordariales</taxon>
        <taxon>Podosporaceae</taxon>
        <taxon>Cladorrhinum</taxon>
    </lineage>
</organism>
<comment type="caution">
    <text evidence="2">The sequence shown here is derived from an EMBL/GenBank/DDBJ whole genome shotgun (WGS) entry which is preliminary data.</text>
</comment>
<feature type="domain" description="Amine oxidase" evidence="1">
    <location>
        <begin position="11"/>
        <end position="472"/>
    </location>
</feature>
<dbReference type="EMBL" id="MU864936">
    <property type="protein sequence ID" value="KAK4465895.1"/>
    <property type="molecule type" value="Genomic_DNA"/>
</dbReference>
<evidence type="ECO:0000259" key="1">
    <source>
        <dbReference type="Pfam" id="PF01593"/>
    </source>
</evidence>
<evidence type="ECO:0000313" key="2">
    <source>
        <dbReference type="EMBL" id="KAK4465895.1"/>
    </source>
</evidence>
<dbReference type="PANTHER" id="PTHR10742">
    <property type="entry name" value="FLAVIN MONOAMINE OXIDASE"/>
    <property type="match status" value="1"/>
</dbReference>
<proteinExistence type="predicted"/>
<name>A0AAV9HY33_9PEZI</name>
<accession>A0AAV9HY33</accession>
<reference evidence="2" key="2">
    <citation type="submission" date="2023-06" db="EMBL/GenBank/DDBJ databases">
        <authorList>
            <consortium name="Lawrence Berkeley National Laboratory"/>
            <person name="Mondo S.J."/>
            <person name="Hensen N."/>
            <person name="Bonometti L."/>
            <person name="Westerberg I."/>
            <person name="Brannstrom I.O."/>
            <person name="Guillou S."/>
            <person name="Cros-Aarteil S."/>
            <person name="Calhoun S."/>
            <person name="Haridas S."/>
            <person name="Kuo A."/>
            <person name="Pangilinan J."/>
            <person name="Riley R."/>
            <person name="Labutti K."/>
            <person name="Andreopoulos B."/>
            <person name="Lipzen A."/>
            <person name="Chen C."/>
            <person name="Yanf M."/>
            <person name="Daum C."/>
            <person name="Ng V."/>
            <person name="Clum A."/>
            <person name="Steindorff A."/>
            <person name="Ohm R."/>
            <person name="Martin F."/>
            <person name="Silar P."/>
            <person name="Natvig D."/>
            <person name="Lalanne C."/>
            <person name="Gautier V."/>
            <person name="Ament-Velasquez S.L."/>
            <person name="Kruys A."/>
            <person name="Hutchinson M.I."/>
            <person name="Powell A.J."/>
            <person name="Barry K."/>
            <person name="Miller A.N."/>
            <person name="Grigoriev I.V."/>
            <person name="Debuchy R."/>
            <person name="Gladieux P."/>
            <person name="Thoren M.H."/>
            <person name="Johannesson H."/>
        </authorList>
    </citation>
    <scope>NUCLEOTIDE SEQUENCE</scope>
    <source>
        <strain evidence="2">PSN324</strain>
    </source>
</reference>
<dbReference type="PANTHER" id="PTHR10742:SF342">
    <property type="entry name" value="AMINE OXIDASE"/>
    <property type="match status" value="1"/>
</dbReference>
<dbReference type="SUPFAM" id="SSF54373">
    <property type="entry name" value="FAD-linked reductases, C-terminal domain"/>
    <property type="match status" value="1"/>
</dbReference>
<dbReference type="InterPro" id="IPR002937">
    <property type="entry name" value="Amino_oxidase"/>
</dbReference>